<dbReference type="InParanoid" id="A0A3R7JNA3"/>
<dbReference type="AlphaFoldDB" id="A0A3R7JNA3"/>
<gene>
    <name evidence="1" type="ORF">CSKR_109543</name>
</gene>
<evidence type="ECO:0000313" key="2">
    <source>
        <dbReference type="Proteomes" id="UP000286415"/>
    </source>
</evidence>
<accession>A0A3R7JNA3</accession>
<organism evidence="1 2">
    <name type="scientific">Clonorchis sinensis</name>
    <name type="common">Chinese liver fluke</name>
    <dbReference type="NCBI Taxonomy" id="79923"/>
    <lineage>
        <taxon>Eukaryota</taxon>
        <taxon>Metazoa</taxon>
        <taxon>Spiralia</taxon>
        <taxon>Lophotrochozoa</taxon>
        <taxon>Platyhelminthes</taxon>
        <taxon>Trematoda</taxon>
        <taxon>Digenea</taxon>
        <taxon>Opisthorchiida</taxon>
        <taxon>Opisthorchiata</taxon>
        <taxon>Opisthorchiidae</taxon>
        <taxon>Clonorchis</taxon>
    </lineage>
</organism>
<dbReference type="EMBL" id="NIRI02000010">
    <property type="protein sequence ID" value="KAG5453590.1"/>
    <property type="molecule type" value="Genomic_DNA"/>
</dbReference>
<dbReference type="Proteomes" id="UP000286415">
    <property type="component" value="Unassembled WGS sequence"/>
</dbReference>
<reference evidence="1 2" key="2">
    <citation type="journal article" date="2021" name="Genomics">
        <title>High-quality reference genome for Clonorchis sinensis.</title>
        <authorList>
            <person name="Young N.D."/>
            <person name="Stroehlein A.J."/>
            <person name="Kinkar L."/>
            <person name="Wang T."/>
            <person name="Sohn W.M."/>
            <person name="Chang B.C.H."/>
            <person name="Kaur P."/>
            <person name="Weisz D."/>
            <person name="Dudchenko O."/>
            <person name="Aiden E.L."/>
            <person name="Korhonen P.K."/>
            <person name="Gasser R.B."/>
        </authorList>
    </citation>
    <scope>NUCLEOTIDE SEQUENCE [LARGE SCALE GENOMIC DNA]</scope>
    <source>
        <strain evidence="1">Cs-k2</strain>
    </source>
</reference>
<keyword evidence="2" id="KW-1185">Reference proteome</keyword>
<reference evidence="1 2" key="1">
    <citation type="journal article" date="2018" name="Biotechnol. Adv.">
        <title>Improved genomic resources and new bioinformatic workflow for the carcinogenic parasite Clonorchis sinensis: Biotechnological implications.</title>
        <authorList>
            <person name="Wang D."/>
            <person name="Korhonen P.K."/>
            <person name="Gasser R.B."/>
            <person name="Young N.D."/>
        </authorList>
    </citation>
    <scope>NUCLEOTIDE SEQUENCE [LARGE SCALE GENOMIC DNA]</scope>
    <source>
        <strain evidence="1">Cs-k2</strain>
    </source>
</reference>
<comment type="caution">
    <text evidence="1">The sequence shown here is derived from an EMBL/GenBank/DDBJ whole genome shotgun (WGS) entry which is preliminary data.</text>
</comment>
<name>A0A3R7JNA3_CLOSI</name>
<protein>
    <submittedName>
        <fullName evidence="1">Uncharacterized protein</fullName>
    </submittedName>
</protein>
<evidence type="ECO:0000313" key="1">
    <source>
        <dbReference type="EMBL" id="KAG5453590.1"/>
    </source>
</evidence>
<sequence>MAQVVGARISSEESPWFEPLPVPLDFPCLGLGSRLAASQPSCFPRVTWQLGTERVLQPNDFTVVSTSAVKSVLQTTHQQVYRYGGARWRKWLEREFTDHKVRGSNPTCAFRLPSCLGLGNLAVSQPSCFPWVAWPLGTEGVIQRLNSFNIWR</sequence>
<proteinExistence type="predicted"/>